<dbReference type="PANTHER" id="PTHR37823">
    <property type="entry name" value="CYTOCHROME C-553-LIKE"/>
    <property type="match status" value="1"/>
</dbReference>
<evidence type="ECO:0000256" key="1">
    <source>
        <dbReference type="ARBA" id="ARBA00022448"/>
    </source>
</evidence>
<dbReference type="PIRSF" id="PIRSF000025">
    <property type="entry name" value="Cytc_Bsub_c550"/>
    <property type="match status" value="1"/>
</dbReference>
<evidence type="ECO:0000313" key="12">
    <source>
        <dbReference type="Proteomes" id="UP000581688"/>
    </source>
</evidence>
<comment type="caution">
    <text evidence="11">The sequence shown here is derived from an EMBL/GenBank/DDBJ whole genome shotgun (WGS) entry which is preliminary data.</text>
</comment>
<keyword evidence="1" id="KW-0813">Transport</keyword>
<keyword evidence="9" id="KW-0812">Transmembrane</keyword>
<feature type="region of interest" description="Disordered" evidence="8">
    <location>
        <begin position="34"/>
        <end position="56"/>
    </location>
</feature>
<keyword evidence="3 7" id="KW-0479">Metal-binding</keyword>
<evidence type="ECO:0000256" key="3">
    <source>
        <dbReference type="ARBA" id="ARBA00022723"/>
    </source>
</evidence>
<dbReference type="RefSeq" id="WP_174494638.1">
    <property type="nucleotide sequence ID" value="NZ_CADDWK010000001.1"/>
</dbReference>
<reference evidence="11 12" key="1">
    <citation type="submission" date="2020-08" db="EMBL/GenBank/DDBJ databases">
        <title>Genomic Encyclopedia of Type Strains, Phase IV (KMG-IV): sequencing the most valuable type-strain genomes for metagenomic binning, comparative biology and taxonomic classification.</title>
        <authorList>
            <person name="Goeker M."/>
        </authorList>
    </citation>
    <scope>NUCLEOTIDE SEQUENCE [LARGE SCALE GENOMIC DNA]</scope>
    <source>
        <strain evidence="11 12">DSM 19612</strain>
    </source>
</reference>
<dbReference type="GO" id="GO:0005506">
    <property type="term" value="F:iron ion binding"/>
    <property type="evidence" value="ECO:0007669"/>
    <property type="project" value="InterPro"/>
</dbReference>
<gene>
    <name evidence="11" type="ORF">HNQ94_002776</name>
</gene>
<feature type="domain" description="Cytochrome c" evidence="10">
    <location>
        <begin position="50"/>
        <end position="126"/>
    </location>
</feature>
<dbReference type="GO" id="GO:0016020">
    <property type="term" value="C:membrane"/>
    <property type="evidence" value="ECO:0007669"/>
    <property type="project" value="InterPro"/>
</dbReference>
<dbReference type="GO" id="GO:0020037">
    <property type="term" value="F:heme binding"/>
    <property type="evidence" value="ECO:0007669"/>
    <property type="project" value="InterPro"/>
</dbReference>
<feature type="transmembrane region" description="Helical" evidence="9">
    <location>
        <begin position="6"/>
        <end position="28"/>
    </location>
</feature>
<evidence type="ECO:0000256" key="9">
    <source>
        <dbReference type="SAM" id="Phobius"/>
    </source>
</evidence>
<evidence type="ECO:0000256" key="6">
    <source>
        <dbReference type="PIRSR" id="PIRSR000025-1"/>
    </source>
</evidence>
<dbReference type="InterPro" id="IPR051811">
    <property type="entry name" value="Cytochrome_c550/c551-like"/>
</dbReference>
<comment type="PTM">
    <text evidence="6">Binds 1 heme c group covalently per subunit.</text>
</comment>
<evidence type="ECO:0000259" key="10">
    <source>
        <dbReference type="PROSITE" id="PS51007"/>
    </source>
</evidence>
<dbReference type="InterPro" id="IPR054780">
    <property type="entry name" value="Cytochro_C550_firm"/>
</dbReference>
<evidence type="ECO:0000256" key="7">
    <source>
        <dbReference type="PIRSR" id="PIRSR000025-2"/>
    </source>
</evidence>
<accession>A0A841Q7A6</accession>
<evidence type="ECO:0000256" key="4">
    <source>
        <dbReference type="ARBA" id="ARBA00022982"/>
    </source>
</evidence>
<organism evidence="11 12">
    <name type="scientific">Salirhabdus euzebyi</name>
    <dbReference type="NCBI Taxonomy" id="394506"/>
    <lineage>
        <taxon>Bacteria</taxon>
        <taxon>Bacillati</taxon>
        <taxon>Bacillota</taxon>
        <taxon>Bacilli</taxon>
        <taxon>Bacillales</taxon>
        <taxon>Bacillaceae</taxon>
        <taxon>Salirhabdus</taxon>
    </lineage>
</organism>
<keyword evidence="4" id="KW-0249">Electron transport</keyword>
<dbReference type="Gene3D" id="1.10.760.10">
    <property type="entry name" value="Cytochrome c-like domain"/>
    <property type="match status" value="1"/>
</dbReference>
<dbReference type="Proteomes" id="UP000581688">
    <property type="component" value="Unassembled WGS sequence"/>
</dbReference>
<evidence type="ECO:0000256" key="2">
    <source>
        <dbReference type="ARBA" id="ARBA00022617"/>
    </source>
</evidence>
<dbReference type="NCBIfam" id="NF045773">
    <property type="entry name" value="cytochro_C550"/>
    <property type="match status" value="1"/>
</dbReference>
<keyword evidence="9" id="KW-0472">Membrane</keyword>
<feature type="binding site" description="covalent" evidence="6">
    <location>
        <position position="66"/>
    </location>
    <ligand>
        <name>heme c</name>
        <dbReference type="ChEBI" id="CHEBI:61717"/>
    </ligand>
</feature>
<sequence length="126" mass="12991">MKKNPVIPYALIGALGILAMIVLASIGVNQMDEVRGGHGEEEPAGEQAGGGETDPEKIYQNSCLSCHGGDLEGSGIAPALNTVGGTLSKEEIENIINNGVPGTAMQGGFVDTEQASILAEWLAEKK</sequence>
<keyword evidence="2 6" id="KW-0349">Heme</keyword>
<dbReference type="PROSITE" id="PS51007">
    <property type="entry name" value="CYTC"/>
    <property type="match status" value="1"/>
</dbReference>
<protein>
    <submittedName>
        <fullName evidence="11">Mono/diheme cytochrome c family protein</fullName>
    </submittedName>
</protein>
<dbReference type="EMBL" id="JACHGH010000008">
    <property type="protein sequence ID" value="MBB6454301.1"/>
    <property type="molecule type" value="Genomic_DNA"/>
</dbReference>
<keyword evidence="5 7" id="KW-0408">Iron</keyword>
<evidence type="ECO:0000313" key="11">
    <source>
        <dbReference type="EMBL" id="MBB6454301.1"/>
    </source>
</evidence>
<dbReference type="AlphaFoldDB" id="A0A841Q7A6"/>
<evidence type="ECO:0000256" key="8">
    <source>
        <dbReference type="SAM" id="MobiDB-lite"/>
    </source>
</evidence>
<feature type="binding site" description="axial binding residue" evidence="7">
    <location>
        <position position="105"/>
    </location>
    <ligand>
        <name>heme c</name>
        <dbReference type="ChEBI" id="CHEBI:61717"/>
    </ligand>
    <ligandPart>
        <name>Fe</name>
        <dbReference type="ChEBI" id="CHEBI:18248"/>
    </ligandPart>
</feature>
<dbReference type="Pfam" id="PF13442">
    <property type="entry name" value="Cytochrome_CBB3"/>
    <property type="match status" value="1"/>
</dbReference>
<feature type="binding site" description="axial binding residue" evidence="7">
    <location>
        <position position="67"/>
    </location>
    <ligand>
        <name>heme c</name>
        <dbReference type="ChEBI" id="CHEBI:61717"/>
    </ligand>
    <ligandPart>
        <name>Fe</name>
        <dbReference type="ChEBI" id="CHEBI:18248"/>
    </ligandPart>
</feature>
<dbReference type="SUPFAM" id="SSF46626">
    <property type="entry name" value="Cytochrome c"/>
    <property type="match status" value="1"/>
</dbReference>
<dbReference type="InterPro" id="IPR036909">
    <property type="entry name" value="Cyt_c-like_dom_sf"/>
</dbReference>
<dbReference type="InterPro" id="IPR009056">
    <property type="entry name" value="Cyt_c-like_dom"/>
</dbReference>
<dbReference type="PANTHER" id="PTHR37823:SF4">
    <property type="entry name" value="MENAQUINOL-CYTOCHROME C REDUCTASE CYTOCHROME B_C SUBUNIT"/>
    <property type="match status" value="1"/>
</dbReference>
<name>A0A841Q7A6_9BACI</name>
<evidence type="ECO:0000256" key="5">
    <source>
        <dbReference type="ARBA" id="ARBA00023004"/>
    </source>
</evidence>
<proteinExistence type="predicted"/>
<dbReference type="GO" id="GO:0009055">
    <property type="term" value="F:electron transfer activity"/>
    <property type="evidence" value="ECO:0007669"/>
    <property type="project" value="InterPro"/>
</dbReference>
<keyword evidence="12" id="KW-1185">Reference proteome</keyword>
<dbReference type="InterPro" id="IPR012218">
    <property type="entry name" value="Cyt_c_BACSU-c550-type"/>
</dbReference>
<feature type="binding site" description="covalent" evidence="6">
    <location>
        <position position="63"/>
    </location>
    <ligand>
        <name>heme c</name>
        <dbReference type="ChEBI" id="CHEBI:61717"/>
    </ligand>
</feature>
<keyword evidence="9" id="KW-1133">Transmembrane helix</keyword>